<dbReference type="AlphaFoldDB" id="A0A453FZ38"/>
<feature type="compositionally biased region" description="Low complexity" evidence="1">
    <location>
        <begin position="38"/>
        <end position="55"/>
    </location>
</feature>
<keyword evidence="3" id="KW-1185">Reference proteome</keyword>
<reference evidence="3" key="1">
    <citation type="journal article" date="2014" name="Science">
        <title>Ancient hybridizations among the ancestral genomes of bread wheat.</title>
        <authorList>
            <consortium name="International Wheat Genome Sequencing Consortium,"/>
            <person name="Marcussen T."/>
            <person name="Sandve S.R."/>
            <person name="Heier L."/>
            <person name="Spannagl M."/>
            <person name="Pfeifer M."/>
            <person name="Jakobsen K.S."/>
            <person name="Wulff B.B."/>
            <person name="Steuernagel B."/>
            <person name="Mayer K.F."/>
            <person name="Olsen O.A."/>
        </authorList>
    </citation>
    <scope>NUCLEOTIDE SEQUENCE [LARGE SCALE GENOMIC DNA]</scope>
    <source>
        <strain evidence="3">cv. AL8/78</strain>
    </source>
</reference>
<evidence type="ECO:0000313" key="2">
    <source>
        <dbReference type="EnsemblPlants" id="AET3Gv20830900.11"/>
    </source>
</evidence>
<evidence type="ECO:0000313" key="3">
    <source>
        <dbReference type="Proteomes" id="UP000015105"/>
    </source>
</evidence>
<feature type="compositionally biased region" description="Low complexity" evidence="1">
    <location>
        <begin position="87"/>
        <end position="100"/>
    </location>
</feature>
<reference evidence="2" key="4">
    <citation type="submission" date="2019-03" db="UniProtKB">
        <authorList>
            <consortium name="EnsemblPlants"/>
        </authorList>
    </citation>
    <scope>IDENTIFICATION</scope>
</reference>
<dbReference type="EnsemblPlants" id="AET3Gv20830900.11">
    <property type="protein sequence ID" value="AET3Gv20830900.11"/>
    <property type="gene ID" value="AET3Gv20830900"/>
</dbReference>
<feature type="compositionally biased region" description="Pro residues" evidence="1">
    <location>
        <begin position="101"/>
        <end position="111"/>
    </location>
</feature>
<evidence type="ECO:0000256" key="1">
    <source>
        <dbReference type="SAM" id="MobiDB-lite"/>
    </source>
</evidence>
<feature type="region of interest" description="Disordered" evidence="1">
    <location>
        <begin position="1"/>
        <end position="111"/>
    </location>
</feature>
<reference evidence="3" key="2">
    <citation type="journal article" date="2017" name="Nat. Plants">
        <title>The Aegilops tauschii genome reveals multiple impacts of transposons.</title>
        <authorList>
            <person name="Zhao G."/>
            <person name="Zou C."/>
            <person name="Li K."/>
            <person name="Wang K."/>
            <person name="Li T."/>
            <person name="Gao L."/>
            <person name="Zhang X."/>
            <person name="Wang H."/>
            <person name="Yang Z."/>
            <person name="Liu X."/>
            <person name="Jiang W."/>
            <person name="Mao L."/>
            <person name="Kong X."/>
            <person name="Jiao Y."/>
            <person name="Jia J."/>
        </authorList>
    </citation>
    <scope>NUCLEOTIDE SEQUENCE [LARGE SCALE GENOMIC DNA]</scope>
    <source>
        <strain evidence="3">cv. AL8/78</strain>
    </source>
</reference>
<name>A0A453FZ38_AEGTS</name>
<reference evidence="2" key="5">
    <citation type="journal article" date="2021" name="G3 (Bethesda)">
        <title>Aegilops tauschii genome assembly Aet v5.0 features greater sequence contiguity and improved annotation.</title>
        <authorList>
            <person name="Wang L."/>
            <person name="Zhu T."/>
            <person name="Rodriguez J.C."/>
            <person name="Deal K.R."/>
            <person name="Dubcovsky J."/>
            <person name="McGuire P.E."/>
            <person name="Lux T."/>
            <person name="Spannagl M."/>
            <person name="Mayer K.F.X."/>
            <person name="Baldrich P."/>
            <person name="Meyers B.C."/>
            <person name="Huo N."/>
            <person name="Gu Y.Q."/>
            <person name="Zhou H."/>
            <person name="Devos K.M."/>
            <person name="Bennetzen J.L."/>
            <person name="Unver T."/>
            <person name="Budak H."/>
            <person name="Gulick P.J."/>
            <person name="Galiba G."/>
            <person name="Kalapos B."/>
            <person name="Nelson D.R."/>
            <person name="Li P."/>
            <person name="You F.M."/>
            <person name="Luo M.C."/>
            <person name="Dvorak J."/>
        </authorList>
    </citation>
    <scope>NUCLEOTIDE SEQUENCE [LARGE SCALE GENOMIC DNA]</scope>
    <source>
        <strain evidence="2">cv. AL8/78</strain>
    </source>
</reference>
<accession>A0A453FZ38</accession>
<dbReference type="Proteomes" id="UP000015105">
    <property type="component" value="Chromosome 3D"/>
</dbReference>
<feature type="compositionally biased region" description="Polar residues" evidence="1">
    <location>
        <begin position="73"/>
        <end position="86"/>
    </location>
</feature>
<protein>
    <submittedName>
        <fullName evidence="2">Uncharacterized protein</fullName>
    </submittedName>
</protein>
<dbReference type="Gramene" id="AET3Gv20830900.11">
    <property type="protein sequence ID" value="AET3Gv20830900.11"/>
    <property type="gene ID" value="AET3Gv20830900"/>
</dbReference>
<organism evidence="2 3">
    <name type="scientific">Aegilops tauschii subsp. strangulata</name>
    <name type="common">Goatgrass</name>
    <dbReference type="NCBI Taxonomy" id="200361"/>
    <lineage>
        <taxon>Eukaryota</taxon>
        <taxon>Viridiplantae</taxon>
        <taxon>Streptophyta</taxon>
        <taxon>Embryophyta</taxon>
        <taxon>Tracheophyta</taxon>
        <taxon>Spermatophyta</taxon>
        <taxon>Magnoliopsida</taxon>
        <taxon>Liliopsida</taxon>
        <taxon>Poales</taxon>
        <taxon>Poaceae</taxon>
        <taxon>BOP clade</taxon>
        <taxon>Pooideae</taxon>
        <taxon>Triticodae</taxon>
        <taxon>Triticeae</taxon>
        <taxon>Triticinae</taxon>
        <taxon>Aegilops</taxon>
    </lineage>
</organism>
<proteinExistence type="predicted"/>
<sequence length="111" mass="11723">QLRQPAPGIQNIGMIGSLNASQMRPGAVSGSQQPRPGLPSSATPSSSGSQMPGSQKTPMHSLTRPMSMGSPATALQQTPANMSSPFRPQQRPQVPQQRPQVPQPRPQVPQP</sequence>
<reference evidence="2" key="3">
    <citation type="journal article" date="2017" name="Nature">
        <title>Genome sequence of the progenitor of the wheat D genome Aegilops tauschii.</title>
        <authorList>
            <person name="Luo M.C."/>
            <person name="Gu Y.Q."/>
            <person name="Puiu D."/>
            <person name="Wang H."/>
            <person name="Twardziok S.O."/>
            <person name="Deal K.R."/>
            <person name="Huo N."/>
            <person name="Zhu T."/>
            <person name="Wang L."/>
            <person name="Wang Y."/>
            <person name="McGuire P.E."/>
            <person name="Liu S."/>
            <person name="Long H."/>
            <person name="Ramasamy R.K."/>
            <person name="Rodriguez J.C."/>
            <person name="Van S.L."/>
            <person name="Yuan L."/>
            <person name="Wang Z."/>
            <person name="Xia Z."/>
            <person name="Xiao L."/>
            <person name="Anderson O.D."/>
            <person name="Ouyang S."/>
            <person name="Liang Y."/>
            <person name="Zimin A.V."/>
            <person name="Pertea G."/>
            <person name="Qi P."/>
            <person name="Bennetzen J.L."/>
            <person name="Dai X."/>
            <person name="Dawson M.W."/>
            <person name="Muller H.G."/>
            <person name="Kugler K."/>
            <person name="Rivarola-Duarte L."/>
            <person name="Spannagl M."/>
            <person name="Mayer K.F.X."/>
            <person name="Lu F.H."/>
            <person name="Bevan M.W."/>
            <person name="Leroy P."/>
            <person name="Li P."/>
            <person name="You F.M."/>
            <person name="Sun Q."/>
            <person name="Liu Z."/>
            <person name="Lyons E."/>
            <person name="Wicker T."/>
            <person name="Salzberg S.L."/>
            <person name="Devos K.M."/>
            <person name="Dvorak J."/>
        </authorList>
    </citation>
    <scope>NUCLEOTIDE SEQUENCE [LARGE SCALE GENOMIC DNA]</scope>
    <source>
        <strain evidence="2">cv. AL8/78</strain>
    </source>
</reference>